<dbReference type="PANTHER" id="PTHR30469:SF15">
    <property type="entry name" value="HLYD FAMILY OF SECRETION PROTEINS"/>
    <property type="match status" value="1"/>
</dbReference>
<protein>
    <submittedName>
        <fullName evidence="4">Efflux RND transporter periplasmic adaptor subunit</fullName>
    </submittedName>
</protein>
<evidence type="ECO:0000313" key="4">
    <source>
        <dbReference type="EMBL" id="WOJ91549.1"/>
    </source>
</evidence>
<gene>
    <name evidence="4" type="ORF">RZS28_14285</name>
</gene>
<dbReference type="Pfam" id="PF25989">
    <property type="entry name" value="YknX_C"/>
    <property type="match status" value="1"/>
</dbReference>
<dbReference type="EMBL" id="CP136862">
    <property type="protein sequence ID" value="WOJ91549.1"/>
    <property type="molecule type" value="Genomic_DNA"/>
</dbReference>
<reference evidence="4 5" key="1">
    <citation type="submission" date="2023-10" db="EMBL/GenBank/DDBJ databases">
        <title>Novel methanotroph of the genus Methylocapsa from a subarctic wetland.</title>
        <authorList>
            <person name="Belova S.E."/>
            <person name="Oshkin I.Y."/>
            <person name="Miroshnikov K."/>
            <person name="Dedysh S.N."/>
        </authorList>
    </citation>
    <scope>NUCLEOTIDE SEQUENCE [LARGE SCALE GENOMIC DNA]</scope>
    <source>
        <strain evidence="4 5">RX1</strain>
    </source>
</reference>
<feature type="domain" description="CusB-like beta-barrel" evidence="2">
    <location>
        <begin position="38"/>
        <end position="108"/>
    </location>
</feature>
<dbReference type="Gene3D" id="2.40.420.20">
    <property type="match status" value="1"/>
</dbReference>
<dbReference type="InterPro" id="IPR058792">
    <property type="entry name" value="Beta-barrel_RND_2"/>
</dbReference>
<proteinExistence type="inferred from homology"/>
<dbReference type="InterPro" id="IPR002328">
    <property type="entry name" value="ADH_Zn_CS"/>
</dbReference>
<organism evidence="4 5">
    <name type="scientific">Methylocapsa polymorpha</name>
    <dbReference type="NCBI Taxonomy" id="3080828"/>
    <lineage>
        <taxon>Bacteria</taxon>
        <taxon>Pseudomonadati</taxon>
        <taxon>Pseudomonadota</taxon>
        <taxon>Alphaproteobacteria</taxon>
        <taxon>Hyphomicrobiales</taxon>
        <taxon>Beijerinckiaceae</taxon>
        <taxon>Methylocapsa</taxon>
    </lineage>
</organism>
<dbReference type="PANTHER" id="PTHR30469">
    <property type="entry name" value="MULTIDRUG RESISTANCE PROTEIN MDTA"/>
    <property type="match status" value="1"/>
</dbReference>
<dbReference type="Proteomes" id="UP001626536">
    <property type="component" value="Chromosome"/>
</dbReference>
<evidence type="ECO:0000313" key="5">
    <source>
        <dbReference type="Proteomes" id="UP001626536"/>
    </source>
</evidence>
<dbReference type="InterPro" id="IPR058637">
    <property type="entry name" value="YknX-like_C"/>
</dbReference>
<name>A0ABZ0HYQ7_9HYPH</name>
<keyword evidence="5" id="KW-1185">Reference proteome</keyword>
<feature type="domain" description="YknX-like C-terminal permuted SH3-like" evidence="3">
    <location>
        <begin position="114"/>
        <end position="179"/>
    </location>
</feature>
<dbReference type="InterPro" id="IPR006143">
    <property type="entry name" value="RND_pump_MFP"/>
</dbReference>
<sequence>MRAPASGLVVKSTARIGAAASPRGEALFRLAIDGLIEVDAEVSSIYLAAIKEDQTVSIETDSGHETTGRVRKVGAEIDPVTQMGHVRVAIARDAVLRPGRFVRATIDARQSCGISVPRSAVLYKTDGTSVQVVRGDQVETLRVRVGLTSDHDAEIQEGLRSGDLVVAHAGTSLRDGDQVSPVLAEGAGQPARRR</sequence>
<dbReference type="PROSITE" id="PS00059">
    <property type="entry name" value="ADH_ZINC"/>
    <property type="match status" value="1"/>
</dbReference>
<dbReference type="RefSeq" id="WP_407341136.1">
    <property type="nucleotide sequence ID" value="NZ_CP136862.1"/>
</dbReference>
<dbReference type="Gene3D" id="2.40.30.170">
    <property type="match status" value="1"/>
</dbReference>
<dbReference type="Pfam" id="PF25954">
    <property type="entry name" value="Beta-barrel_RND_2"/>
    <property type="match status" value="1"/>
</dbReference>
<accession>A0ABZ0HYQ7</accession>
<evidence type="ECO:0000256" key="1">
    <source>
        <dbReference type="ARBA" id="ARBA00009477"/>
    </source>
</evidence>
<comment type="similarity">
    <text evidence="1">Belongs to the membrane fusion protein (MFP) (TC 8.A.1) family.</text>
</comment>
<evidence type="ECO:0000259" key="2">
    <source>
        <dbReference type="Pfam" id="PF25954"/>
    </source>
</evidence>
<dbReference type="NCBIfam" id="TIGR01730">
    <property type="entry name" value="RND_mfp"/>
    <property type="match status" value="1"/>
</dbReference>
<evidence type="ECO:0000259" key="3">
    <source>
        <dbReference type="Pfam" id="PF25989"/>
    </source>
</evidence>